<comment type="caution">
    <text evidence="1">The sequence shown here is derived from an EMBL/GenBank/DDBJ whole genome shotgun (WGS) entry which is preliminary data.</text>
</comment>
<dbReference type="EMBL" id="AUPC02000272">
    <property type="protein sequence ID" value="POG63272.1"/>
    <property type="molecule type" value="Genomic_DNA"/>
</dbReference>
<dbReference type="Proteomes" id="UP000018888">
    <property type="component" value="Unassembled WGS sequence"/>
</dbReference>
<proteinExistence type="predicted"/>
<organism evidence="1 2">
    <name type="scientific">Rhizophagus irregularis (strain DAOM 181602 / DAOM 197198 / MUCL 43194)</name>
    <name type="common">Arbuscular mycorrhizal fungus</name>
    <name type="synonym">Glomus intraradices</name>
    <dbReference type="NCBI Taxonomy" id="747089"/>
    <lineage>
        <taxon>Eukaryota</taxon>
        <taxon>Fungi</taxon>
        <taxon>Fungi incertae sedis</taxon>
        <taxon>Mucoromycota</taxon>
        <taxon>Glomeromycotina</taxon>
        <taxon>Glomeromycetes</taxon>
        <taxon>Glomerales</taxon>
        <taxon>Glomeraceae</taxon>
        <taxon>Rhizophagus</taxon>
    </lineage>
</organism>
<keyword evidence="2" id="KW-1185">Reference proteome</keyword>
<dbReference type="AlphaFoldDB" id="A0A2H5RXS6"/>
<protein>
    <recommendedName>
        <fullName evidence="3">F-box domain-containing protein</fullName>
    </recommendedName>
</protein>
<evidence type="ECO:0000313" key="1">
    <source>
        <dbReference type="EMBL" id="POG63272.1"/>
    </source>
</evidence>
<evidence type="ECO:0000313" key="2">
    <source>
        <dbReference type="Proteomes" id="UP000018888"/>
    </source>
</evidence>
<sequence>MECTKAMECTEVAWEIIKHFQDDFSTLYSCFQVNKLWSRLTIPFIWEDPFSFKQPKNYNYIEAYLFLLDI</sequence>
<accession>A0A2H5RXS6</accession>
<reference evidence="1 2" key="1">
    <citation type="journal article" date="2013" name="Proc. Natl. Acad. Sci. U.S.A.">
        <title>Genome of an arbuscular mycorrhizal fungus provides insight into the oldest plant symbiosis.</title>
        <authorList>
            <person name="Tisserant E."/>
            <person name="Malbreil M."/>
            <person name="Kuo A."/>
            <person name="Kohler A."/>
            <person name="Symeonidi A."/>
            <person name="Balestrini R."/>
            <person name="Charron P."/>
            <person name="Duensing N."/>
            <person name="Frei Dit Frey N."/>
            <person name="Gianinazzi-Pearson V."/>
            <person name="Gilbert L.B."/>
            <person name="Handa Y."/>
            <person name="Herr J.R."/>
            <person name="Hijri M."/>
            <person name="Koul R."/>
            <person name="Kawaguchi M."/>
            <person name="Krajinski F."/>
            <person name="Lammers P.J."/>
            <person name="Masclaux F.G."/>
            <person name="Murat C."/>
            <person name="Morin E."/>
            <person name="Ndikumana S."/>
            <person name="Pagni M."/>
            <person name="Petitpierre D."/>
            <person name="Requena N."/>
            <person name="Rosikiewicz P."/>
            <person name="Riley R."/>
            <person name="Saito K."/>
            <person name="San Clemente H."/>
            <person name="Shapiro H."/>
            <person name="van Tuinen D."/>
            <person name="Becard G."/>
            <person name="Bonfante P."/>
            <person name="Paszkowski U."/>
            <person name="Shachar-Hill Y.Y."/>
            <person name="Tuskan G.A."/>
            <person name="Young P.W."/>
            <person name="Sanders I.R."/>
            <person name="Henrissat B."/>
            <person name="Rensing S.A."/>
            <person name="Grigoriev I.V."/>
            <person name="Corradi N."/>
            <person name="Roux C."/>
            <person name="Martin F."/>
        </authorList>
    </citation>
    <scope>NUCLEOTIDE SEQUENCE [LARGE SCALE GENOMIC DNA]</scope>
    <source>
        <strain evidence="1 2">DAOM 197198</strain>
    </source>
</reference>
<reference evidence="1 2" key="2">
    <citation type="journal article" date="2018" name="New Phytol.">
        <title>High intraspecific genome diversity in the model arbuscular mycorrhizal symbiont Rhizophagus irregularis.</title>
        <authorList>
            <person name="Chen E.C.H."/>
            <person name="Morin E."/>
            <person name="Beaudet D."/>
            <person name="Noel J."/>
            <person name="Yildirir G."/>
            <person name="Ndikumana S."/>
            <person name="Charron P."/>
            <person name="St-Onge C."/>
            <person name="Giorgi J."/>
            <person name="Kruger M."/>
            <person name="Marton T."/>
            <person name="Ropars J."/>
            <person name="Grigoriev I.V."/>
            <person name="Hainaut M."/>
            <person name="Henrissat B."/>
            <person name="Roux C."/>
            <person name="Martin F."/>
            <person name="Corradi N."/>
        </authorList>
    </citation>
    <scope>NUCLEOTIDE SEQUENCE [LARGE SCALE GENOMIC DNA]</scope>
    <source>
        <strain evidence="1 2">DAOM 197198</strain>
    </source>
</reference>
<evidence type="ECO:0008006" key="3">
    <source>
        <dbReference type="Google" id="ProtNLM"/>
    </source>
</evidence>
<name>A0A2H5RXS6_RHIID</name>
<gene>
    <name evidence="1" type="ORF">GLOIN_2v1882262</name>
</gene>